<feature type="coiled-coil region" evidence="1">
    <location>
        <begin position="302"/>
        <end position="336"/>
    </location>
</feature>
<feature type="compositionally biased region" description="Polar residues" evidence="2">
    <location>
        <begin position="509"/>
        <end position="521"/>
    </location>
</feature>
<accession>A0ABR2HTY2</accession>
<evidence type="ECO:0000256" key="1">
    <source>
        <dbReference type="SAM" id="Coils"/>
    </source>
</evidence>
<feature type="region of interest" description="Disordered" evidence="2">
    <location>
        <begin position="374"/>
        <end position="407"/>
    </location>
</feature>
<gene>
    <name evidence="3" type="ORF">M9Y10_017491</name>
</gene>
<evidence type="ECO:0000256" key="2">
    <source>
        <dbReference type="SAM" id="MobiDB-lite"/>
    </source>
</evidence>
<feature type="compositionally biased region" description="Polar residues" evidence="2">
    <location>
        <begin position="466"/>
        <end position="475"/>
    </location>
</feature>
<evidence type="ECO:0000313" key="3">
    <source>
        <dbReference type="EMBL" id="KAK8852506.1"/>
    </source>
</evidence>
<protein>
    <submittedName>
        <fullName evidence="3">Uncharacterized protein</fullName>
    </submittedName>
</protein>
<keyword evidence="1" id="KW-0175">Coiled coil</keyword>
<reference evidence="3 4" key="1">
    <citation type="submission" date="2024-04" db="EMBL/GenBank/DDBJ databases">
        <title>Tritrichomonas musculus Genome.</title>
        <authorList>
            <person name="Alves-Ferreira E."/>
            <person name="Grigg M."/>
            <person name="Lorenzi H."/>
            <person name="Galac M."/>
        </authorList>
    </citation>
    <scope>NUCLEOTIDE SEQUENCE [LARGE SCALE GENOMIC DNA]</scope>
    <source>
        <strain evidence="3 4">EAF2021</strain>
    </source>
</reference>
<feature type="region of interest" description="Disordered" evidence="2">
    <location>
        <begin position="509"/>
        <end position="528"/>
    </location>
</feature>
<feature type="region of interest" description="Disordered" evidence="2">
    <location>
        <begin position="426"/>
        <end position="495"/>
    </location>
</feature>
<dbReference type="Proteomes" id="UP001470230">
    <property type="component" value="Unassembled WGS sequence"/>
</dbReference>
<dbReference type="EMBL" id="JAPFFF010000023">
    <property type="protein sequence ID" value="KAK8852506.1"/>
    <property type="molecule type" value="Genomic_DNA"/>
</dbReference>
<feature type="coiled-coil region" evidence="1">
    <location>
        <begin position="102"/>
        <end position="160"/>
    </location>
</feature>
<comment type="caution">
    <text evidence="3">The sequence shown here is derived from an EMBL/GenBank/DDBJ whole genome shotgun (WGS) entry which is preliminary data.</text>
</comment>
<proteinExistence type="predicted"/>
<evidence type="ECO:0000313" key="4">
    <source>
        <dbReference type="Proteomes" id="UP001470230"/>
    </source>
</evidence>
<keyword evidence="4" id="KW-1185">Reference proteome</keyword>
<sequence length="528" mass="61368">MATAPITAIKRDAEQASVLYQSNLKHIEEKFEVAKKDAKEAPDKIHQSLQQVNQVASSNDKEINFLKGRAVYLRRVIITNRNDSKLFVRELENIRQEKLKHKDIYKKDLQQQKSEQQEMENDLNTRISASIHQLKGLRFLQDIREQLEVQTISVNKLIDEEKQLNSDDMTSIRHQILDQREYYENDLKTRLAAARRFAKEFSDLHVDLVITKIRNETAENRKKLNEVSAKQIELLRENDALRKKFNVLNSKHTILQATVQSLQSDFNTLNTSIVDYEKNFFDAIDGNKNRLRQFLDERDDTIGELKLRKEEALLRRKELDQELLIVKRELEKLETMRPDSSQQEYEILDDLSQSATFILTAIDKSIDEQMIQEAGQISPQKKSTNLRNKSSPRNLKYTKPKRGTVQKSDLSKLMLKLQFISKQMKDGDLQVRSSRGSSRGSSRRSSRQSIVIKKDAETQTEEITETDSLSETIQPPSILEKTLNPRRNGSVPLTRKVPPFAYKTLFEQRTSRVQSPRNRVSITRPVHL</sequence>
<feature type="compositionally biased region" description="Polar residues" evidence="2">
    <location>
        <begin position="375"/>
        <end position="393"/>
    </location>
</feature>
<organism evidence="3 4">
    <name type="scientific">Tritrichomonas musculus</name>
    <dbReference type="NCBI Taxonomy" id="1915356"/>
    <lineage>
        <taxon>Eukaryota</taxon>
        <taxon>Metamonada</taxon>
        <taxon>Parabasalia</taxon>
        <taxon>Tritrichomonadida</taxon>
        <taxon>Tritrichomonadidae</taxon>
        <taxon>Tritrichomonas</taxon>
    </lineage>
</organism>
<name>A0ABR2HTY2_9EUKA</name>